<dbReference type="GO" id="GO:0030313">
    <property type="term" value="C:cell envelope"/>
    <property type="evidence" value="ECO:0007669"/>
    <property type="project" value="UniProtKB-SubCell"/>
</dbReference>
<dbReference type="InterPro" id="IPR050553">
    <property type="entry name" value="Thioredoxin_ResA/DsbE_sf"/>
</dbReference>
<protein>
    <submittedName>
        <fullName evidence="8">Thiol-disulfide isomerase/thioredoxin</fullName>
    </submittedName>
</protein>
<dbReference type="PROSITE" id="PS51257">
    <property type="entry name" value="PROKAR_LIPOPROTEIN"/>
    <property type="match status" value="1"/>
</dbReference>
<dbReference type="Proteomes" id="UP000546007">
    <property type="component" value="Unassembled WGS sequence"/>
</dbReference>
<dbReference type="InterPro" id="IPR025380">
    <property type="entry name" value="DUF4369"/>
</dbReference>
<name>A0A7W6N0L1_9BACT</name>
<dbReference type="GeneID" id="93102079"/>
<keyword evidence="8" id="KW-0413">Isomerase</keyword>
<keyword evidence="9" id="KW-1185">Reference proteome</keyword>
<dbReference type="GO" id="GO:0016209">
    <property type="term" value="F:antioxidant activity"/>
    <property type="evidence" value="ECO:0007669"/>
    <property type="project" value="InterPro"/>
</dbReference>
<evidence type="ECO:0000313" key="8">
    <source>
        <dbReference type="EMBL" id="MBB4028160.1"/>
    </source>
</evidence>
<dbReference type="SUPFAM" id="SSF52833">
    <property type="entry name" value="Thioredoxin-like"/>
    <property type="match status" value="1"/>
</dbReference>
<evidence type="ECO:0000256" key="6">
    <source>
        <dbReference type="SAM" id="SignalP"/>
    </source>
</evidence>
<sequence>MRRIVFILCLLWGACVAAYAQDGFKITGTLGGNLGGKLVLVGNGAEGAVSLGETVMIDGDFEFTGKVDGMILAYILTEERQPVATLMLENLEYLLVAGENGIEVQGGGDSQKVLNEFEAVNRRIAREKMLVEQQMKAAYAQQNQMQLQALQQQFSKVMQEAGEKQAELLKTYKDSPVSAFIVASGMGQMDYVSLQTVFDELGEPARNSLFGQMIVQCLAAMKDVEIGAIAPNFKGSMVNNDTLSLYGVKAKLKLVDFWASWCAPCRQEMPNVCKVYKKYHDKGLEIIGVSLDSKILDWQQAMVVEKMKWLNIVDAQQQIATRYFVRGIPHTLLLDENNRIIAKNLRGKTLEKKIAELLGDK</sequence>
<comment type="subcellular location">
    <subcellularLocation>
        <location evidence="1">Cell envelope</location>
    </subcellularLocation>
</comment>
<dbReference type="GO" id="GO:0016491">
    <property type="term" value="F:oxidoreductase activity"/>
    <property type="evidence" value="ECO:0007669"/>
    <property type="project" value="InterPro"/>
</dbReference>
<evidence type="ECO:0000256" key="4">
    <source>
        <dbReference type="ARBA" id="ARBA00023284"/>
    </source>
</evidence>
<dbReference type="CDD" id="cd02966">
    <property type="entry name" value="TlpA_like_family"/>
    <property type="match status" value="1"/>
</dbReference>
<dbReference type="EMBL" id="JACIES010000018">
    <property type="protein sequence ID" value="MBB4028160.1"/>
    <property type="molecule type" value="Genomic_DNA"/>
</dbReference>
<dbReference type="Pfam" id="PF14289">
    <property type="entry name" value="DUF4369"/>
    <property type="match status" value="1"/>
</dbReference>
<dbReference type="InterPro" id="IPR000866">
    <property type="entry name" value="AhpC/TSA"/>
</dbReference>
<dbReference type="Gene3D" id="3.40.30.10">
    <property type="entry name" value="Glutaredoxin"/>
    <property type="match status" value="1"/>
</dbReference>
<evidence type="ECO:0000256" key="2">
    <source>
        <dbReference type="ARBA" id="ARBA00022748"/>
    </source>
</evidence>
<comment type="caution">
    <text evidence="8">The sequence shown here is derived from an EMBL/GenBank/DDBJ whole genome shotgun (WGS) entry which is preliminary data.</text>
</comment>
<accession>A0A7W6N0L1</accession>
<dbReference type="PANTHER" id="PTHR42852">
    <property type="entry name" value="THIOL:DISULFIDE INTERCHANGE PROTEIN DSBE"/>
    <property type="match status" value="1"/>
</dbReference>
<keyword evidence="2" id="KW-0201">Cytochrome c-type biogenesis</keyword>
<organism evidence="8 9">
    <name type="scientific">Butyricimonas faecihominis</name>
    <dbReference type="NCBI Taxonomy" id="1472416"/>
    <lineage>
        <taxon>Bacteria</taxon>
        <taxon>Pseudomonadati</taxon>
        <taxon>Bacteroidota</taxon>
        <taxon>Bacteroidia</taxon>
        <taxon>Bacteroidales</taxon>
        <taxon>Odoribacteraceae</taxon>
        <taxon>Butyricimonas</taxon>
    </lineage>
</organism>
<dbReference type="PROSITE" id="PS00194">
    <property type="entry name" value="THIOREDOXIN_1"/>
    <property type="match status" value="1"/>
</dbReference>
<evidence type="ECO:0000256" key="1">
    <source>
        <dbReference type="ARBA" id="ARBA00004196"/>
    </source>
</evidence>
<dbReference type="Pfam" id="PF00578">
    <property type="entry name" value="AhpC-TSA"/>
    <property type="match status" value="1"/>
</dbReference>
<dbReference type="OrthoDB" id="1096192at2"/>
<keyword evidence="5" id="KW-0175">Coiled coil</keyword>
<keyword evidence="4" id="KW-0676">Redox-active center</keyword>
<evidence type="ECO:0000313" key="9">
    <source>
        <dbReference type="Proteomes" id="UP000546007"/>
    </source>
</evidence>
<feature type="signal peptide" evidence="6">
    <location>
        <begin position="1"/>
        <end position="20"/>
    </location>
</feature>
<keyword evidence="6" id="KW-0732">Signal</keyword>
<gene>
    <name evidence="8" type="ORF">GGR14_003988</name>
</gene>
<dbReference type="PANTHER" id="PTHR42852:SF6">
    <property type="entry name" value="THIOL:DISULFIDE INTERCHANGE PROTEIN DSBE"/>
    <property type="match status" value="1"/>
</dbReference>
<dbReference type="RefSeq" id="WP_124316476.1">
    <property type="nucleotide sequence ID" value="NZ_AP028155.1"/>
</dbReference>
<dbReference type="GO" id="GO:0016853">
    <property type="term" value="F:isomerase activity"/>
    <property type="evidence" value="ECO:0007669"/>
    <property type="project" value="UniProtKB-KW"/>
</dbReference>
<proteinExistence type="predicted"/>
<reference evidence="8 9" key="1">
    <citation type="submission" date="2020-08" db="EMBL/GenBank/DDBJ databases">
        <title>Genomic Encyclopedia of Type Strains, Phase IV (KMG-IV): sequencing the most valuable type-strain genomes for metagenomic binning, comparative biology and taxonomic classification.</title>
        <authorList>
            <person name="Goeker M."/>
        </authorList>
    </citation>
    <scope>NUCLEOTIDE SEQUENCE [LARGE SCALE GENOMIC DNA]</scope>
    <source>
        <strain evidence="8 9">DSM 105721</strain>
    </source>
</reference>
<evidence type="ECO:0000256" key="3">
    <source>
        <dbReference type="ARBA" id="ARBA00023157"/>
    </source>
</evidence>
<dbReference type="PROSITE" id="PS51352">
    <property type="entry name" value="THIOREDOXIN_2"/>
    <property type="match status" value="1"/>
</dbReference>
<feature type="domain" description="Thioredoxin" evidence="7">
    <location>
        <begin position="224"/>
        <end position="361"/>
    </location>
</feature>
<feature type="coiled-coil region" evidence="5">
    <location>
        <begin position="140"/>
        <end position="167"/>
    </location>
</feature>
<evidence type="ECO:0000259" key="7">
    <source>
        <dbReference type="PROSITE" id="PS51352"/>
    </source>
</evidence>
<dbReference type="AlphaFoldDB" id="A0A7W6N0L1"/>
<evidence type="ECO:0000256" key="5">
    <source>
        <dbReference type="SAM" id="Coils"/>
    </source>
</evidence>
<dbReference type="InterPro" id="IPR036249">
    <property type="entry name" value="Thioredoxin-like_sf"/>
</dbReference>
<dbReference type="GO" id="GO:0017004">
    <property type="term" value="P:cytochrome complex assembly"/>
    <property type="evidence" value="ECO:0007669"/>
    <property type="project" value="UniProtKB-KW"/>
</dbReference>
<keyword evidence="3" id="KW-1015">Disulfide bond</keyword>
<feature type="chain" id="PRO_5030969718" evidence="6">
    <location>
        <begin position="21"/>
        <end position="361"/>
    </location>
</feature>
<dbReference type="InterPro" id="IPR017937">
    <property type="entry name" value="Thioredoxin_CS"/>
</dbReference>
<dbReference type="InterPro" id="IPR013766">
    <property type="entry name" value="Thioredoxin_domain"/>
</dbReference>